<comment type="caution">
    <text evidence="2">The sequence shown here is derived from an EMBL/GenBank/DDBJ whole genome shotgun (WGS) entry which is preliminary data.</text>
</comment>
<evidence type="ECO:0000313" key="2">
    <source>
        <dbReference type="EMBL" id="CAF3692727.1"/>
    </source>
</evidence>
<evidence type="ECO:0000313" key="3">
    <source>
        <dbReference type="Proteomes" id="UP000663844"/>
    </source>
</evidence>
<dbReference type="AlphaFoldDB" id="A0A818U8T8"/>
<dbReference type="EMBL" id="CAJNOG010000557">
    <property type="protein sequence ID" value="CAF1295532.1"/>
    <property type="molecule type" value="Genomic_DNA"/>
</dbReference>
<gene>
    <name evidence="1" type="ORF">JYZ213_LOCUS32017</name>
    <name evidence="2" type="ORF">OXD698_LOCUS11720</name>
</gene>
<dbReference type="EMBL" id="CAJOAZ010000661">
    <property type="protein sequence ID" value="CAF3692727.1"/>
    <property type="molecule type" value="Genomic_DNA"/>
</dbReference>
<proteinExistence type="predicted"/>
<protein>
    <submittedName>
        <fullName evidence="2">Uncharacterized protein</fullName>
    </submittedName>
</protein>
<dbReference type="Proteomes" id="UP000663844">
    <property type="component" value="Unassembled WGS sequence"/>
</dbReference>
<dbReference type="PROSITE" id="PS51996">
    <property type="entry name" value="TR_MART"/>
    <property type="match status" value="1"/>
</dbReference>
<accession>A0A818U8T8</accession>
<organism evidence="2 3">
    <name type="scientific">Adineta steineri</name>
    <dbReference type="NCBI Taxonomy" id="433720"/>
    <lineage>
        <taxon>Eukaryota</taxon>
        <taxon>Metazoa</taxon>
        <taxon>Spiralia</taxon>
        <taxon>Gnathifera</taxon>
        <taxon>Rotifera</taxon>
        <taxon>Eurotatoria</taxon>
        <taxon>Bdelloidea</taxon>
        <taxon>Adinetida</taxon>
        <taxon>Adinetidae</taxon>
        <taxon>Adineta</taxon>
    </lineage>
</organism>
<reference evidence="2" key="1">
    <citation type="submission" date="2021-02" db="EMBL/GenBank/DDBJ databases">
        <authorList>
            <person name="Nowell W R."/>
        </authorList>
    </citation>
    <scope>NUCLEOTIDE SEQUENCE</scope>
</reference>
<sequence>MKSSYANNVTSIPQNTIECVNSSKSNETQRCPQFFSRERINLESHQLILLSKSIDQTEQDDTLFTSNQLRQIVDYTKRMDNIEETLQFIEATKDTITFLICSGSLGQIIIPQTHTLKNIRSIYVYCRNQQYHKQWSTEYPKIKEVYIDLDLLLNDLRSDVEHYLQEERNDIFSGIGRDNYTLETYTFSWWNYVISLICHLTYPEDCRQNFLQVLRSYYQNKEVELKILDEFERSYASDSSVLWYTRNTFLYLVINTALRQKNIEVIFLFAFFIKDIYVQLKNQYEIFRINYLNDPKINVYRAQIISLTEINLLKQNGRDFINNSFFSTTLDCSYALFILGSSTGPNDETQRVLFEIEIDVRLMSQPFGLISNLSYFPNENEVLFMIGTYFKTIQCVYDDDKHIYIAKLRLEDDSFTLKRKLDLAGLTPRATLKAGAVDISKHLYRVGEIDINIVFDQLFQLFPNEKQWLNAIRHHTIAILYRQYNWLRDCPEYVNIVLSSYHQALTIYQAYLNDKELDCALDIADIYYGMGKIYHIYVQDYLLANEKFDLGICFCNSSLQTITNIGTRIELYHSITLMYEYKALVENDESQRKRLILDAIKYQKLQLEEMLSCLPCDNPSFMNCISNLAWLQTSVDLVNEAQINYEKLLDIYLQNPEQSFSEIATIYNTLSEINIEK</sequence>
<name>A0A818U8T8_9BILA</name>
<dbReference type="Proteomes" id="UP000663845">
    <property type="component" value="Unassembled WGS sequence"/>
</dbReference>
<dbReference type="Gene3D" id="3.90.176.10">
    <property type="entry name" value="Toxin ADP-ribosyltransferase, Chain A, domain 1"/>
    <property type="match status" value="1"/>
</dbReference>
<evidence type="ECO:0000313" key="1">
    <source>
        <dbReference type="EMBL" id="CAF1295532.1"/>
    </source>
</evidence>
<dbReference type="SUPFAM" id="SSF56399">
    <property type="entry name" value="ADP-ribosylation"/>
    <property type="match status" value="1"/>
</dbReference>